<dbReference type="Proteomes" id="UP000244867">
    <property type="component" value="Unassembled WGS sequence"/>
</dbReference>
<dbReference type="AlphaFoldDB" id="A0A2R7YVE9"/>
<evidence type="ECO:0000313" key="6">
    <source>
        <dbReference type="EMBL" id="PUA80348.1"/>
    </source>
</evidence>
<dbReference type="EMBL" id="PYXZ01000006">
    <property type="protein sequence ID" value="PUA80348.1"/>
    <property type="molecule type" value="Genomic_DNA"/>
</dbReference>
<dbReference type="SUPFAM" id="SSF46689">
    <property type="entry name" value="Homeodomain-like"/>
    <property type="match status" value="1"/>
</dbReference>
<dbReference type="PANTHER" id="PTHR30055:SF234">
    <property type="entry name" value="HTH-TYPE TRANSCRIPTIONAL REGULATOR BETI"/>
    <property type="match status" value="1"/>
</dbReference>
<reference evidence="6 7" key="1">
    <citation type="submission" date="2018-03" db="EMBL/GenBank/DDBJ databases">
        <authorList>
            <person name="Keele B.F."/>
        </authorList>
    </citation>
    <scope>NUCLEOTIDE SEQUENCE [LARGE SCALE GENOMIC DNA]</scope>
    <source>
        <strain evidence="6 7">IB-3</strain>
    </source>
</reference>
<keyword evidence="7" id="KW-1185">Reference proteome</keyword>
<dbReference type="GO" id="GO:0000976">
    <property type="term" value="F:transcription cis-regulatory region binding"/>
    <property type="evidence" value="ECO:0007669"/>
    <property type="project" value="TreeGrafter"/>
</dbReference>
<evidence type="ECO:0000256" key="4">
    <source>
        <dbReference type="PROSITE-ProRule" id="PRU00335"/>
    </source>
</evidence>
<evidence type="ECO:0000256" key="2">
    <source>
        <dbReference type="ARBA" id="ARBA00023125"/>
    </source>
</evidence>
<evidence type="ECO:0000256" key="1">
    <source>
        <dbReference type="ARBA" id="ARBA00023015"/>
    </source>
</evidence>
<dbReference type="Pfam" id="PF00440">
    <property type="entry name" value="TetR_N"/>
    <property type="match status" value="1"/>
</dbReference>
<keyword evidence="3" id="KW-0804">Transcription</keyword>
<dbReference type="OrthoDB" id="4823039at2"/>
<proteinExistence type="predicted"/>
<dbReference type="GO" id="GO:0003700">
    <property type="term" value="F:DNA-binding transcription factor activity"/>
    <property type="evidence" value="ECO:0007669"/>
    <property type="project" value="TreeGrafter"/>
</dbReference>
<dbReference type="PANTHER" id="PTHR30055">
    <property type="entry name" value="HTH-TYPE TRANSCRIPTIONAL REGULATOR RUTR"/>
    <property type="match status" value="1"/>
</dbReference>
<feature type="domain" description="HTH tetR-type" evidence="5">
    <location>
        <begin position="19"/>
        <end position="79"/>
    </location>
</feature>
<dbReference type="InterPro" id="IPR001647">
    <property type="entry name" value="HTH_TetR"/>
</dbReference>
<keyword evidence="2 4" id="KW-0238">DNA-binding</keyword>
<sequence length="216" mass="23378">MAEGVKRQYRSVVRSERAAATRRSVLAAAQLLFTDVGYAQTSVADVAERAGVSVDTVYTSVGRKPHLLLAVLDMTLGSATEPVPAEQRDYVVAIREADGAHAKIGVYAAALGRLMPRVVPLLEALAEAAATDEECARMRDLIADRRAANMRLFAADLRVTGELRADLSDDDVGDLVWATNSPQYFALLRQRGWSATAYADHLADLWARLLLAPGRA</sequence>
<dbReference type="PROSITE" id="PS50977">
    <property type="entry name" value="HTH_TETR_2"/>
    <property type="match status" value="1"/>
</dbReference>
<gene>
    <name evidence="6" type="ORF">C7S10_14560</name>
</gene>
<feature type="DNA-binding region" description="H-T-H motif" evidence="4">
    <location>
        <begin position="42"/>
        <end position="61"/>
    </location>
</feature>
<evidence type="ECO:0000313" key="7">
    <source>
        <dbReference type="Proteomes" id="UP000244867"/>
    </source>
</evidence>
<organism evidence="6 7">
    <name type="scientific">Nocardioides currus</name>
    <dbReference type="NCBI Taxonomy" id="2133958"/>
    <lineage>
        <taxon>Bacteria</taxon>
        <taxon>Bacillati</taxon>
        <taxon>Actinomycetota</taxon>
        <taxon>Actinomycetes</taxon>
        <taxon>Propionibacteriales</taxon>
        <taxon>Nocardioidaceae</taxon>
        <taxon>Nocardioides</taxon>
    </lineage>
</organism>
<evidence type="ECO:0000259" key="5">
    <source>
        <dbReference type="PROSITE" id="PS50977"/>
    </source>
</evidence>
<evidence type="ECO:0000256" key="3">
    <source>
        <dbReference type="ARBA" id="ARBA00023163"/>
    </source>
</evidence>
<keyword evidence="1" id="KW-0805">Transcription regulation</keyword>
<comment type="caution">
    <text evidence="6">The sequence shown here is derived from an EMBL/GenBank/DDBJ whole genome shotgun (WGS) entry which is preliminary data.</text>
</comment>
<name>A0A2R7YVE9_9ACTN</name>
<dbReference type="PRINTS" id="PR00455">
    <property type="entry name" value="HTHTETR"/>
</dbReference>
<dbReference type="RefSeq" id="WP_108345155.1">
    <property type="nucleotide sequence ID" value="NZ_PYXZ01000006.1"/>
</dbReference>
<protein>
    <submittedName>
        <fullName evidence="6">TetR/AcrR family transcriptional regulator</fullName>
    </submittedName>
</protein>
<dbReference type="InterPro" id="IPR009057">
    <property type="entry name" value="Homeodomain-like_sf"/>
</dbReference>
<dbReference type="InterPro" id="IPR050109">
    <property type="entry name" value="HTH-type_TetR-like_transc_reg"/>
</dbReference>
<accession>A0A2R7YVE9</accession>
<dbReference type="Gene3D" id="1.10.357.10">
    <property type="entry name" value="Tetracycline Repressor, domain 2"/>
    <property type="match status" value="1"/>
</dbReference>